<evidence type="ECO:0000313" key="2">
    <source>
        <dbReference type="EMBL" id="MBC8430386.1"/>
    </source>
</evidence>
<dbReference type="Proteomes" id="UP000605201">
    <property type="component" value="Unassembled WGS sequence"/>
</dbReference>
<dbReference type="AlphaFoldDB" id="A0A8J6TKI0"/>
<proteinExistence type="predicted"/>
<sequence>MNLQLSNRSIRRYLSILENSFIIHALTPFHSNIRKELTKMPKVFFGDTGLRNFALRNFTELSYRPDKGSLFENAIFGELYKNLGVIEQLFFWRTISKTGVDFILTGEQNCALEVKFTPNARLKQPAGLRAFSKTYPKFKQIVVTQDLFDINEELIFLPGWMV</sequence>
<dbReference type="PANTHER" id="PTHR43566">
    <property type="entry name" value="CONSERVED PROTEIN"/>
    <property type="match status" value="1"/>
</dbReference>
<comment type="caution">
    <text evidence="2">The sequence shown here is derived from an EMBL/GenBank/DDBJ whole genome shotgun (WGS) entry which is preliminary data.</text>
</comment>
<evidence type="ECO:0000313" key="3">
    <source>
        <dbReference type="Proteomes" id="UP000605201"/>
    </source>
</evidence>
<dbReference type="PANTHER" id="PTHR43566:SF1">
    <property type="entry name" value="AAA+ ATPASE DOMAIN-CONTAINING PROTEIN"/>
    <property type="match status" value="1"/>
</dbReference>
<accession>A0A8J6TKI0</accession>
<dbReference type="InterPro" id="IPR025420">
    <property type="entry name" value="DUF4143"/>
</dbReference>
<protein>
    <submittedName>
        <fullName evidence="2">DUF4143 domain-containing protein</fullName>
    </submittedName>
</protein>
<reference evidence="2 3" key="1">
    <citation type="submission" date="2020-08" db="EMBL/GenBank/DDBJ databases">
        <title>Bridging the membrane lipid divide: bacteria of the FCB group superphylum have the potential to synthesize archaeal ether lipids.</title>
        <authorList>
            <person name="Villanueva L."/>
            <person name="Von Meijenfeldt F.A.B."/>
            <person name="Westbye A.B."/>
            <person name="Yadav S."/>
            <person name="Hopmans E.C."/>
            <person name="Dutilh B.E."/>
            <person name="Sinninghe Damste J.S."/>
        </authorList>
    </citation>
    <scope>NUCLEOTIDE SEQUENCE [LARGE SCALE GENOMIC DNA]</scope>
    <source>
        <strain evidence="2">NIOZ-UU17</strain>
    </source>
</reference>
<name>A0A8J6TKI0_9BACT</name>
<feature type="domain" description="DUF4143" evidence="1">
    <location>
        <begin position="2"/>
        <end position="116"/>
    </location>
</feature>
<dbReference type="Pfam" id="PF13635">
    <property type="entry name" value="DUF4143"/>
    <property type="match status" value="1"/>
</dbReference>
<evidence type="ECO:0000259" key="1">
    <source>
        <dbReference type="Pfam" id="PF13635"/>
    </source>
</evidence>
<gene>
    <name evidence="2" type="ORF">H8D96_00555</name>
</gene>
<organism evidence="2 3">
    <name type="scientific">Candidatus Desulfatibia vada</name>
    <dbReference type="NCBI Taxonomy" id="2841696"/>
    <lineage>
        <taxon>Bacteria</taxon>
        <taxon>Pseudomonadati</taxon>
        <taxon>Thermodesulfobacteriota</taxon>
        <taxon>Desulfobacteria</taxon>
        <taxon>Desulfobacterales</taxon>
        <taxon>Desulfobacterales incertae sedis</taxon>
        <taxon>Candidatus Desulfatibia</taxon>
    </lineage>
</organism>
<dbReference type="EMBL" id="JACNIG010000034">
    <property type="protein sequence ID" value="MBC8430386.1"/>
    <property type="molecule type" value="Genomic_DNA"/>
</dbReference>